<evidence type="ECO:0000259" key="5">
    <source>
        <dbReference type="Pfam" id="PF00496"/>
    </source>
</evidence>
<dbReference type="EMBL" id="CP018889">
    <property type="protein sequence ID" value="AUI67967.1"/>
    <property type="molecule type" value="Genomic_DNA"/>
</dbReference>
<proteinExistence type="inferred from homology"/>
<dbReference type="InterPro" id="IPR030678">
    <property type="entry name" value="Peptide/Ni-bd"/>
</dbReference>
<dbReference type="CDD" id="cd00995">
    <property type="entry name" value="PBP2_NikA_DppA_OppA_like"/>
    <property type="match status" value="1"/>
</dbReference>
<evidence type="ECO:0000313" key="7">
    <source>
        <dbReference type="Proteomes" id="UP000234271"/>
    </source>
</evidence>
<feature type="domain" description="Solute-binding protein family 5" evidence="5">
    <location>
        <begin position="71"/>
        <end position="402"/>
    </location>
</feature>
<dbReference type="OrthoDB" id="9801912at2"/>
<dbReference type="InterPro" id="IPR039424">
    <property type="entry name" value="SBP_5"/>
</dbReference>
<dbReference type="Proteomes" id="UP000234271">
    <property type="component" value="Chromosome"/>
</dbReference>
<reference evidence="7" key="1">
    <citation type="submission" date="2016-12" db="EMBL/GenBank/DDBJ databases">
        <title>Complete Genome Sequence of Beggiatoa leptomitiformis D-401.</title>
        <authorList>
            <person name="Fomenkov A."/>
            <person name="Vincze T."/>
            <person name="Grabovich M."/>
            <person name="Anton B.P."/>
            <person name="Dubinina G."/>
            <person name="Orlova M."/>
            <person name="Belousova E."/>
            <person name="Roberts R.J."/>
        </authorList>
    </citation>
    <scope>NUCLEOTIDE SEQUENCE [LARGE SCALE GENOMIC DNA]</scope>
    <source>
        <strain evidence="7">D-401</strain>
    </source>
</reference>
<dbReference type="PANTHER" id="PTHR30290:SF9">
    <property type="entry name" value="OLIGOPEPTIDE-BINDING PROTEIN APPA"/>
    <property type="match status" value="1"/>
</dbReference>
<dbReference type="Gene3D" id="3.90.76.10">
    <property type="entry name" value="Dipeptide-binding Protein, Domain 1"/>
    <property type="match status" value="1"/>
</dbReference>
<evidence type="ECO:0000256" key="1">
    <source>
        <dbReference type="ARBA" id="ARBA00005695"/>
    </source>
</evidence>
<dbReference type="Gene3D" id="3.40.190.10">
    <property type="entry name" value="Periplasmic binding protein-like II"/>
    <property type="match status" value="1"/>
</dbReference>
<dbReference type="KEGG" id="blep:AL038_01910"/>
<dbReference type="SUPFAM" id="SSF53850">
    <property type="entry name" value="Periplasmic binding protein-like II"/>
    <property type="match status" value="1"/>
</dbReference>
<dbReference type="GO" id="GO:1904680">
    <property type="term" value="F:peptide transmembrane transporter activity"/>
    <property type="evidence" value="ECO:0007669"/>
    <property type="project" value="TreeGrafter"/>
</dbReference>
<dbReference type="STRING" id="288004.AL038_01910"/>
<name>A0A2N9YBU2_9GAMM</name>
<evidence type="ECO:0000256" key="2">
    <source>
        <dbReference type="ARBA" id="ARBA00022448"/>
    </source>
</evidence>
<dbReference type="InterPro" id="IPR000914">
    <property type="entry name" value="SBP_5_dom"/>
</dbReference>
<dbReference type="RefSeq" id="WP_062148193.1">
    <property type="nucleotide sequence ID" value="NZ_CP012373.2"/>
</dbReference>
<feature type="signal peptide" evidence="4">
    <location>
        <begin position="1"/>
        <end position="21"/>
    </location>
</feature>
<keyword evidence="3 4" id="KW-0732">Signal</keyword>
<dbReference type="PROSITE" id="PS51257">
    <property type="entry name" value="PROKAR_LIPOPROTEIN"/>
    <property type="match status" value="1"/>
</dbReference>
<gene>
    <name evidence="6" type="ORF">BLE401_04125</name>
</gene>
<evidence type="ECO:0000313" key="6">
    <source>
        <dbReference type="EMBL" id="AUI67967.1"/>
    </source>
</evidence>
<protein>
    <submittedName>
        <fullName evidence="6">ABC transporter substrate-binding protein</fullName>
    </submittedName>
</protein>
<evidence type="ECO:0000256" key="4">
    <source>
        <dbReference type="SAM" id="SignalP"/>
    </source>
</evidence>
<feature type="chain" id="PRO_5014783275" evidence="4">
    <location>
        <begin position="22"/>
        <end position="501"/>
    </location>
</feature>
<dbReference type="PIRSF" id="PIRSF002741">
    <property type="entry name" value="MppA"/>
    <property type="match status" value="1"/>
</dbReference>
<dbReference type="Gene3D" id="3.10.105.10">
    <property type="entry name" value="Dipeptide-binding Protein, Domain 3"/>
    <property type="match status" value="1"/>
</dbReference>
<sequence>MTLFPRLRYCYLLLFIGTLTACQPVDKQKVIHFGLAQAPVTLDPRFATDAASSRINRLLYHALIDFDAQFKPIPDLATWEQLNATTYRFHLGEQGRMFHHGQHLNADDVKATYDFILESRNASPHRGSLINIQQIIVVNADTIDFQLSKPDPLFIGRLGLGIVPAGLIQQQHPFNKQPIGSGEFRFLTWSQNSELHIERIEDKQEIQFLEVKNPTVRALKLRRGELDILQDDLPPELIRWLQQQTGVTVTFGRGTSFAYLGFNLADPTTHNLLIRQAIAYALNRETIIHYMLGDAARLATSILDPQHWAGNPDLEPYPYNPQKARELLQQAGYNAENPLYITYKTSSNPFRIRIATVIQQQLAEVGIIVSLRTYDWGTFYGDIKAGRFQMFSLSWIGIKMPDIFRYAFHSNSLPPNGANRGRLHDTEVDHLIEQAEQTPDLDMQAHYYRQIQTRLHAELPYIPLWYENITLVTRQSITGYHLSPDGNFDSLITTQMMVKPE</sequence>
<organism evidence="6 7">
    <name type="scientific">Beggiatoa leptomitoformis</name>
    <dbReference type="NCBI Taxonomy" id="288004"/>
    <lineage>
        <taxon>Bacteria</taxon>
        <taxon>Pseudomonadati</taxon>
        <taxon>Pseudomonadota</taxon>
        <taxon>Gammaproteobacteria</taxon>
        <taxon>Thiotrichales</taxon>
        <taxon>Thiotrichaceae</taxon>
        <taxon>Beggiatoa</taxon>
    </lineage>
</organism>
<dbReference type="AlphaFoldDB" id="A0A2N9YBU2"/>
<dbReference type="GO" id="GO:0043190">
    <property type="term" value="C:ATP-binding cassette (ABC) transporter complex"/>
    <property type="evidence" value="ECO:0007669"/>
    <property type="project" value="InterPro"/>
</dbReference>
<comment type="similarity">
    <text evidence="1">Belongs to the bacterial solute-binding protein 5 family.</text>
</comment>
<dbReference type="PANTHER" id="PTHR30290">
    <property type="entry name" value="PERIPLASMIC BINDING COMPONENT OF ABC TRANSPORTER"/>
    <property type="match status" value="1"/>
</dbReference>
<dbReference type="GO" id="GO:0030288">
    <property type="term" value="C:outer membrane-bounded periplasmic space"/>
    <property type="evidence" value="ECO:0007669"/>
    <property type="project" value="UniProtKB-ARBA"/>
</dbReference>
<accession>A0A2N9YBU2</accession>
<keyword evidence="7" id="KW-1185">Reference proteome</keyword>
<evidence type="ECO:0000256" key="3">
    <source>
        <dbReference type="ARBA" id="ARBA00022729"/>
    </source>
</evidence>
<dbReference type="Pfam" id="PF00496">
    <property type="entry name" value="SBP_bac_5"/>
    <property type="match status" value="1"/>
</dbReference>
<keyword evidence="2" id="KW-0813">Transport</keyword>
<dbReference type="GO" id="GO:0015833">
    <property type="term" value="P:peptide transport"/>
    <property type="evidence" value="ECO:0007669"/>
    <property type="project" value="TreeGrafter"/>
</dbReference>